<keyword evidence="2" id="KW-1185">Reference proteome</keyword>
<comment type="caution">
    <text evidence="1">The sequence shown here is derived from an EMBL/GenBank/DDBJ whole genome shotgun (WGS) entry which is preliminary data.</text>
</comment>
<dbReference type="InterPro" id="IPR011989">
    <property type="entry name" value="ARM-like"/>
</dbReference>
<organism evidence="1 2">
    <name type="scientific">Dactylosporangium maewongense</name>
    <dbReference type="NCBI Taxonomy" id="634393"/>
    <lineage>
        <taxon>Bacteria</taxon>
        <taxon>Bacillati</taxon>
        <taxon>Actinomycetota</taxon>
        <taxon>Actinomycetes</taxon>
        <taxon>Micromonosporales</taxon>
        <taxon>Micromonosporaceae</taxon>
        <taxon>Dactylosporangium</taxon>
    </lineage>
</organism>
<dbReference type="Proteomes" id="UP001501470">
    <property type="component" value="Unassembled WGS sequence"/>
</dbReference>
<gene>
    <name evidence="1" type="ORF">GCM10009827_018900</name>
</gene>
<protein>
    <recommendedName>
        <fullName evidence="3">HEAT repeat domain-containing protein</fullName>
    </recommendedName>
</protein>
<dbReference type="Gene3D" id="1.25.10.10">
    <property type="entry name" value="Leucine-rich Repeat Variant"/>
    <property type="match status" value="1"/>
</dbReference>
<evidence type="ECO:0000313" key="1">
    <source>
        <dbReference type="EMBL" id="GAA1505515.1"/>
    </source>
</evidence>
<reference evidence="1 2" key="1">
    <citation type="journal article" date="2019" name="Int. J. Syst. Evol. Microbiol.">
        <title>The Global Catalogue of Microorganisms (GCM) 10K type strain sequencing project: providing services to taxonomists for standard genome sequencing and annotation.</title>
        <authorList>
            <consortium name="The Broad Institute Genomics Platform"/>
            <consortium name="The Broad Institute Genome Sequencing Center for Infectious Disease"/>
            <person name="Wu L."/>
            <person name="Ma J."/>
        </authorList>
    </citation>
    <scope>NUCLEOTIDE SEQUENCE [LARGE SCALE GENOMIC DNA]</scope>
    <source>
        <strain evidence="1 2">JCM 15933</strain>
    </source>
</reference>
<sequence>MADVADALRLLRQASAKTELESILNHLYVSGPLAALSRDGRQILAKRASQDTLSVLEMQVLKTAADLFAPSEARIGLDGVLNALKSGKAISAPGSSEIPVRQNEIAWIAVASLANVCQAHDEAALFLLSETVKHVEEDVDRTMSRALSQLEWELVSTKVQGRWLDFITNYSEQTRGIAEVMHARFGMSVPEPDASPGIHSLVYALNNVIHGGTVDDDLVENALPQIVDSLHDIRRRAASGAYTFGGVDYGDIAVALIVNCTADQLWQPLADFLLDFRVLQEDRKGAFERLARSNLVVPDEIAARFRENAVRLVSAPGPSMSDEPTLPFPPAVRFLGAYRLIDEAELYFALAGLAGSSNVKSRREAAVTLATLARHSSHEYLLPLALPLTGDSDSDVRANAARSLTLLSRSGGVLATVAMKRLEEVLDDDGVLTPVLALKALKDQPLILPPAFRAKLVSLGRDHPSRLVRQEAIKLTSRAEGTSEILPSSGDA</sequence>
<evidence type="ECO:0008006" key="3">
    <source>
        <dbReference type="Google" id="ProtNLM"/>
    </source>
</evidence>
<dbReference type="EMBL" id="BAAAQD010000002">
    <property type="protein sequence ID" value="GAA1505515.1"/>
    <property type="molecule type" value="Genomic_DNA"/>
</dbReference>
<dbReference type="InterPro" id="IPR021133">
    <property type="entry name" value="HEAT_type_2"/>
</dbReference>
<proteinExistence type="predicted"/>
<accession>A0ABN1ZWP4</accession>
<dbReference type="InterPro" id="IPR016024">
    <property type="entry name" value="ARM-type_fold"/>
</dbReference>
<dbReference type="PROSITE" id="PS50077">
    <property type="entry name" value="HEAT_REPEAT"/>
    <property type="match status" value="1"/>
</dbReference>
<evidence type="ECO:0000313" key="2">
    <source>
        <dbReference type="Proteomes" id="UP001501470"/>
    </source>
</evidence>
<name>A0ABN1ZWP4_9ACTN</name>
<dbReference type="SUPFAM" id="SSF48371">
    <property type="entry name" value="ARM repeat"/>
    <property type="match status" value="1"/>
</dbReference>